<reference evidence="12" key="1">
    <citation type="submission" date="2022-12" db="EMBL/GenBank/DDBJ databases">
        <authorList>
            <person name="Webb A."/>
        </authorList>
    </citation>
    <scope>NUCLEOTIDE SEQUENCE</scope>
    <source>
        <strain evidence="12">Hp1</strain>
    </source>
</reference>
<keyword evidence="13" id="KW-1185">Reference proteome</keyword>
<keyword evidence="4" id="KW-0677">Repeat</keyword>
<dbReference type="InterPro" id="IPR006626">
    <property type="entry name" value="PbH1"/>
</dbReference>
<sequence length="401" mass="42095">MKFCSSTFALPAFALFAAAVDGNDVTHDVACEMSPLPVGNHPDQLAPGGKNGMVQPLPSGQQSGVGAQGDGVCTLTGLYVNGTDVSHCKTIIVDSLQVPPGVTLDLTNVTDGAHIEFHGTSTFGPKSWEGPLVRLTGKNLTVTGPGTLDGQGAWYWPHGKNFTRPAFFRLNRVANTVVSGFTIVNTPTRTFSVLATNYTTISDITIDSRAGNGLAKETDGFVLSRNNHLTITRNIVYNHGDCLGMQSSANTVFSHNVCNGGRGISIGSIGGASQNFSTTVDGLLVEHNTIENSANGLRIKALVDLKGLVTNVMYVNNTLVNVGNAIAIRADFDRSLGGYSDHPTSLVAITNILIDGLYGSAETLYDILANPDFISGLELTNINVHATNVGNCTGAPSNVQC</sequence>
<evidence type="ECO:0000256" key="11">
    <source>
        <dbReference type="SAM" id="SignalP"/>
    </source>
</evidence>
<dbReference type="InterPro" id="IPR011050">
    <property type="entry name" value="Pectin_lyase_fold/virulence"/>
</dbReference>
<dbReference type="Gene3D" id="2.160.20.10">
    <property type="entry name" value="Single-stranded right-handed beta-helix, Pectin lyase-like"/>
    <property type="match status" value="1"/>
</dbReference>
<evidence type="ECO:0000256" key="7">
    <source>
        <dbReference type="ARBA" id="ARBA00023295"/>
    </source>
</evidence>
<name>A0AAV0UDM9_HYABA</name>
<organism evidence="12 13">
    <name type="scientific">Hyaloperonospora brassicae</name>
    <name type="common">Brassica downy mildew</name>
    <name type="synonym">Peronospora brassicae</name>
    <dbReference type="NCBI Taxonomy" id="162125"/>
    <lineage>
        <taxon>Eukaryota</taxon>
        <taxon>Sar</taxon>
        <taxon>Stramenopiles</taxon>
        <taxon>Oomycota</taxon>
        <taxon>Peronosporomycetes</taxon>
        <taxon>Peronosporales</taxon>
        <taxon>Peronosporaceae</taxon>
        <taxon>Hyaloperonospora</taxon>
    </lineage>
</organism>
<evidence type="ECO:0000256" key="4">
    <source>
        <dbReference type="ARBA" id="ARBA00022737"/>
    </source>
</evidence>
<dbReference type="AlphaFoldDB" id="A0AAV0UDM9"/>
<dbReference type="InterPro" id="IPR012334">
    <property type="entry name" value="Pectin_lyas_fold"/>
</dbReference>
<evidence type="ECO:0000256" key="9">
    <source>
        <dbReference type="ARBA" id="ARBA00034074"/>
    </source>
</evidence>
<protein>
    <recommendedName>
        <fullName evidence="2">endo-polygalacturonase</fullName>
        <ecNumber evidence="2">3.2.1.15</ecNumber>
    </recommendedName>
</protein>
<dbReference type="PANTHER" id="PTHR31884">
    <property type="entry name" value="POLYGALACTURONASE"/>
    <property type="match status" value="1"/>
</dbReference>
<dbReference type="InterPro" id="IPR000743">
    <property type="entry name" value="Glyco_hydro_28"/>
</dbReference>
<keyword evidence="7 10" id="KW-0326">Glycosidase</keyword>
<comment type="catalytic activity">
    <reaction evidence="9">
        <text>(1,4-alpha-D-galacturonosyl)n+m + H2O = (1,4-alpha-D-galacturonosyl)n + (1,4-alpha-D-galacturonosyl)m.</text>
        <dbReference type="EC" id="3.2.1.15"/>
    </reaction>
</comment>
<evidence type="ECO:0000256" key="6">
    <source>
        <dbReference type="ARBA" id="ARBA00023157"/>
    </source>
</evidence>
<feature type="chain" id="PRO_5043874860" description="endo-polygalacturonase" evidence="11">
    <location>
        <begin position="23"/>
        <end position="401"/>
    </location>
</feature>
<evidence type="ECO:0000256" key="3">
    <source>
        <dbReference type="ARBA" id="ARBA00022729"/>
    </source>
</evidence>
<evidence type="ECO:0000256" key="8">
    <source>
        <dbReference type="ARBA" id="ARBA00023316"/>
    </source>
</evidence>
<dbReference type="SUPFAM" id="SSF51126">
    <property type="entry name" value="Pectin lyase-like"/>
    <property type="match status" value="1"/>
</dbReference>
<dbReference type="InterPro" id="IPR050434">
    <property type="entry name" value="Glycosyl_hydrlase_28"/>
</dbReference>
<dbReference type="GO" id="GO:0071555">
    <property type="term" value="P:cell wall organization"/>
    <property type="evidence" value="ECO:0007669"/>
    <property type="project" value="UniProtKB-KW"/>
</dbReference>
<keyword evidence="8" id="KW-0961">Cell wall biogenesis/degradation</keyword>
<dbReference type="Proteomes" id="UP001162031">
    <property type="component" value="Unassembled WGS sequence"/>
</dbReference>
<dbReference type="SMART" id="SM00710">
    <property type="entry name" value="PbH1"/>
    <property type="match status" value="5"/>
</dbReference>
<dbReference type="Pfam" id="PF00295">
    <property type="entry name" value="Glyco_hydro_28"/>
    <property type="match status" value="1"/>
</dbReference>
<keyword evidence="5 10" id="KW-0378">Hydrolase</keyword>
<keyword evidence="6" id="KW-1015">Disulfide bond</keyword>
<evidence type="ECO:0000313" key="13">
    <source>
        <dbReference type="Proteomes" id="UP001162031"/>
    </source>
</evidence>
<comment type="caution">
    <text evidence="12">The sequence shown here is derived from an EMBL/GenBank/DDBJ whole genome shotgun (WGS) entry which is preliminary data.</text>
</comment>
<evidence type="ECO:0000256" key="10">
    <source>
        <dbReference type="RuleBase" id="RU361169"/>
    </source>
</evidence>
<dbReference type="GO" id="GO:0005576">
    <property type="term" value="C:extracellular region"/>
    <property type="evidence" value="ECO:0007669"/>
    <property type="project" value="TreeGrafter"/>
</dbReference>
<keyword evidence="3 11" id="KW-0732">Signal</keyword>
<dbReference type="GO" id="GO:0004650">
    <property type="term" value="F:polygalacturonase activity"/>
    <property type="evidence" value="ECO:0007669"/>
    <property type="project" value="UniProtKB-EC"/>
</dbReference>
<dbReference type="PANTHER" id="PTHR31884:SF1">
    <property type="entry name" value="POLYGALACTURONASE"/>
    <property type="match status" value="1"/>
</dbReference>
<comment type="similarity">
    <text evidence="1 10">Belongs to the glycosyl hydrolase 28 family.</text>
</comment>
<evidence type="ECO:0000256" key="1">
    <source>
        <dbReference type="ARBA" id="ARBA00008834"/>
    </source>
</evidence>
<gene>
    <name evidence="12" type="ORF">HBR001_LOCUS5881</name>
</gene>
<proteinExistence type="inferred from homology"/>
<accession>A0AAV0UDM9</accession>
<dbReference type="GO" id="GO:0045490">
    <property type="term" value="P:pectin catabolic process"/>
    <property type="evidence" value="ECO:0007669"/>
    <property type="project" value="TreeGrafter"/>
</dbReference>
<evidence type="ECO:0000313" key="12">
    <source>
        <dbReference type="EMBL" id="CAI5733555.1"/>
    </source>
</evidence>
<evidence type="ECO:0000256" key="2">
    <source>
        <dbReference type="ARBA" id="ARBA00012736"/>
    </source>
</evidence>
<dbReference type="EMBL" id="CANTFL010001204">
    <property type="protein sequence ID" value="CAI5733555.1"/>
    <property type="molecule type" value="Genomic_DNA"/>
</dbReference>
<evidence type="ECO:0000256" key="5">
    <source>
        <dbReference type="ARBA" id="ARBA00022801"/>
    </source>
</evidence>
<dbReference type="EC" id="3.2.1.15" evidence="2"/>
<feature type="signal peptide" evidence="11">
    <location>
        <begin position="1"/>
        <end position="22"/>
    </location>
</feature>